<evidence type="ECO:0000256" key="1">
    <source>
        <dbReference type="SAM" id="MobiDB-lite"/>
    </source>
</evidence>
<dbReference type="AlphaFoldDB" id="A0AAD9D6A0"/>
<dbReference type="EMBL" id="JATAAI010000034">
    <property type="protein sequence ID" value="KAK1735417.1"/>
    <property type="molecule type" value="Genomic_DNA"/>
</dbReference>
<evidence type="ECO:0000313" key="2">
    <source>
        <dbReference type="EMBL" id="KAK1735417.1"/>
    </source>
</evidence>
<gene>
    <name evidence="2" type="ORF">QTG54_014031</name>
</gene>
<sequence length="460" mass="51268">MELSDRDVIRFNAEQCAKLAFPIGCPVWYNFSGHEGTTLKRGIVKSAALRGSQLVYEITYSDDSEHIITEVVEDKQLGFGATCPVTISSAHNDDSNASEGEIVMCAQSLSSSNSSKFMYSAMIFLEGSRVRYESGIDGERVKYRALDSAVNLADNNNDQPCQEEPTVVSAPAKKQSGPIAATTPPSMAGNQCQCVVPTSIRVGHEVDNSVDSSSRKRPRNEEESKVKLESTLRKKNKYPEKQPDLEIKVPLWLQKDRETQRKLLHHLLGRSSSGRLGHNMKRINDESQCKIAVVWDEKPMIIKVFAKNKNNVAPRSKLFPELKRARLMIQDLFAGFVGNDGSRGRLVYEISRCCAGSHRPNANKSTSNAVRDINPLHTDRSESYISVVDIPNEFVREGKHHQLHMTLVGSIRDIGCKMNIVADGFTHTTKLCAPYVLVYGVRLQDVDQAVKMVEDTIRQT</sequence>
<feature type="compositionally biased region" description="Basic and acidic residues" evidence="1">
    <location>
        <begin position="219"/>
        <end position="239"/>
    </location>
</feature>
<organism evidence="2 3">
    <name type="scientific">Skeletonema marinoi</name>
    <dbReference type="NCBI Taxonomy" id="267567"/>
    <lineage>
        <taxon>Eukaryota</taxon>
        <taxon>Sar</taxon>
        <taxon>Stramenopiles</taxon>
        <taxon>Ochrophyta</taxon>
        <taxon>Bacillariophyta</taxon>
        <taxon>Coscinodiscophyceae</taxon>
        <taxon>Thalassiosirophycidae</taxon>
        <taxon>Thalassiosirales</taxon>
        <taxon>Skeletonemataceae</taxon>
        <taxon>Skeletonema</taxon>
        <taxon>Skeletonema marinoi-dohrnii complex</taxon>
    </lineage>
</organism>
<protein>
    <submittedName>
        <fullName evidence="2">Uncharacterized protein</fullName>
    </submittedName>
</protein>
<feature type="region of interest" description="Disordered" evidence="1">
    <location>
        <begin position="205"/>
        <end position="239"/>
    </location>
</feature>
<feature type="region of interest" description="Disordered" evidence="1">
    <location>
        <begin position="154"/>
        <end position="188"/>
    </location>
</feature>
<proteinExistence type="predicted"/>
<comment type="caution">
    <text evidence="2">The sequence shown here is derived from an EMBL/GenBank/DDBJ whole genome shotgun (WGS) entry which is preliminary data.</text>
</comment>
<accession>A0AAD9D6A0</accession>
<keyword evidence="3" id="KW-1185">Reference proteome</keyword>
<reference evidence="2" key="1">
    <citation type="submission" date="2023-06" db="EMBL/GenBank/DDBJ databases">
        <title>Survivors Of The Sea: Transcriptome response of Skeletonema marinoi to long-term dormancy.</title>
        <authorList>
            <person name="Pinder M.I.M."/>
            <person name="Kourtchenko O."/>
            <person name="Robertson E.K."/>
            <person name="Larsson T."/>
            <person name="Maumus F."/>
            <person name="Osuna-Cruz C.M."/>
            <person name="Vancaester E."/>
            <person name="Stenow R."/>
            <person name="Vandepoele K."/>
            <person name="Ploug H."/>
            <person name="Bruchert V."/>
            <person name="Godhe A."/>
            <person name="Topel M."/>
        </authorList>
    </citation>
    <scope>NUCLEOTIDE SEQUENCE</scope>
    <source>
        <strain evidence="2">R05AC</strain>
    </source>
</reference>
<evidence type="ECO:0000313" key="3">
    <source>
        <dbReference type="Proteomes" id="UP001224775"/>
    </source>
</evidence>
<name>A0AAD9D6A0_9STRA</name>
<dbReference type="Proteomes" id="UP001224775">
    <property type="component" value="Unassembled WGS sequence"/>
</dbReference>